<evidence type="ECO:0000313" key="2">
    <source>
        <dbReference type="Proteomes" id="UP000014065"/>
    </source>
</evidence>
<organism evidence="1 2">
    <name type="scientific">Candidatus Nitrosarchaeum limnium BG20</name>
    <dbReference type="NCBI Taxonomy" id="859192"/>
    <lineage>
        <taxon>Archaea</taxon>
        <taxon>Nitrososphaerota</taxon>
        <taxon>Nitrososphaeria</taxon>
        <taxon>Nitrosopumilales</taxon>
        <taxon>Nitrosopumilaceae</taxon>
        <taxon>Nitrosarchaeum</taxon>
    </lineage>
</organism>
<feature type="non-terminal residue" evidence="1">
    <location>
        <position position="46"/>
    </location>
</feature>
<name>S2E1G9_9ARCH</name>
<sequence>MKDYNNLSENDGSVLVKTARKVVTEYLKNKTKLKLEKEFKNNFSFK</sequence>
<dbReference type="Proteomes" id="UP000014065">
    <property type="component" value="Unassembled WGS sequence"/>
</dbReference>
<dbReference type="AlphaFoldDB" id="S2E1G9"/>
<dbReference type="EMBL" id="AHJG01000266">
    <property type="protein sequence ID" value="EPA04743.1"/>
    <property type="molecule type" value="Genomic_DNA"/>
</dbReference>
<protein>
    <submittedName>
        <fullName evidence="1">Uncharacterized protein</fullName>
    </submittedName>
</protein>
<reference evidence="1 2" key="1">
    <citation type="journal article" date="2012" name="J. Bacteriol.">
        <title>Genome Sequence of "Candidatus Nitrosoarchaeum limnia" BG20, a Low-Salinity Ammonia-Oxidizing Archaeon from the San Francisco Bay Estuary.</title>
        <authorList>
            <person name="Mosier A.C."/>
            <person name="Allen E.E."/>
            <person name="Kim M."/>
            <person name="Ferriera S."/>
            <person name="Francis C.A."/>
        </authorList>
    </citation>
    <scope>NUCLEOTIDE SEQUENCE [LARGE SCALE GENOMIC DNA]</scope>
    <source>
        <strain evidence="1 2">BG20</strain>
    </source>
</reference>
<gene>
    <name evidence="1" type="ORF">BG20_I2128</name>
</gene>
<proteinExistence type="predicted"/>
<accession>S2E1G9</accession>
<keyword evidence="2" id="KW-1185">Reference proteome</keyword>
<comment type="caution">
    <text evidence="1">The sequence shown here is derived from an EMBL/GenBank/DDBJ whole genome shotgun (WGS) entry which is preliminary data.</text>
</comment>
<evidence type="ECO:0000313" key="1">
    <source>
        <dbReference type="EMBL" id="EPA04743.1"/>
    </source>
</evidence>